<dbReference type="PANTHER" id="PTHR31973">
    <property type="entry name" value="POLYPROTEIN, PUTATIVE-RELATED"/>
    <property type="match status" value="1"/>
</dbReference>
<evidence type="ECO:0000313" key="2">
    <source>
        <dbReference type="Proteomes" id="UP000327085"/>
    </source>
</evidence>
<accession>A0A5E4GP13</accession>
<dbReference type="AlphaFoldDB" id="A0A5E4GP13"/>
<proteinExistence type="predicted"/>
<sequence length="115" mass="12636">MYICLGACKEGFKAGCRPVIGLDGCHLKSPYEGQLLSAVGLDANNMTWVIAYAQKGLVEAFEEAVPNCDHRFCARHLSILKDAMWRAAFATTVPKFRRAMKVLRTLDGEVDTANA</sequence>
<dbReference type="Proteomes" id="UP000327085">
    <property type="component" value="Unassembled WGS sequence"/>
</dbReference>
<dbReference type="EMBL" id="CABIKO010001327">
    <property type="protein sequence ID" value="VVA41494.1"/>
    <property type="molecule type" value="Genomic_DNA"/>
</dbReference>
<protein>
    <submittedName>
        <fullName evidence="1">PREDICTED: transposon</fullName>
    </submittedName>
</protein>
<gene>
    <name evidence="1" type="ORF">ALMOND_2B029156</name>
</gene>
<evidence type="ECO:0000313" key="1">
    <source>
        <dbReference type="EMBL" id="VVA41494.1"/>
    </source>
</evidence>
<organism evidence="1 2">
    <name type="scientific">Prunus dulcis</name>
    <name type="common">Almond</name>
    <name type="synonym">Amygdalus dulcis</name>
    <dbReference type="NCBI Taxonomy" id="3755"/>
    <lineage>
        <taxon>Eukaryota</taxon>
        <taxon>Viridiplantae</taxon>
        <taxon>Streptophyta</taxon>
        <taxon>Embryophyta</taxon>
        <taxon>Tracheophyta</taxon>
        <taxon>Spermatophyta</taxon>
        <taxon>Magnoliopsida</taxon>
        <taxon>eudicotyledons</taxon>
        <taxon>Gunneridae</taxon>
        <taxon>Pentapetalae</taxon>
        <taxon>rosids</taxon>
        <taxon>fabids</taxon>
        <taxon>Rosales</taxon>
        <taxon>Rosaceae</taxon>
        <taxon>Amygdaloideae</taxon>
        <taxon>Amygdaleae</taxon>
        <taxon>Prunus</taxon>
    </lineage>
</organism>
<dbReference type="Gramene" id="VVA41494">
    <property type="protein sequence ID" value="VVA41494"/>
    <property type="gene ID" value="Prudul26B029156"/>
</dbReference>
<dbReference type="InParanoid" id="A0A5E4GP13"/>
<dbReference type="PANTHER" id="PTHR31973:SF187">
    <property type="entry name" value="MUTATOR TRANSPOSASE MUDRA PROTEIN"/>
    <property type="match status" value="1"/>
</dbReference>
<name>A0A5E4GP13_PRUDU</name>
<reference evidence="2" key="1">
    <citation type="journal article" date="2020" name="Plant J.">
        <title>Transposons played a major role in the diversification between the closely related almond and peach genomes: results from the almond genome sequence.</title>
        <authorList>
            <person name="Alioto T."/>
            <person name="Alexiou K.G."/>
            <person name="Bardil A."/>
            <person name="Barteri F."/>
            <person name="Castanera R."/>
            <person name="Cruz F."/>
            <person name="Dhingra A."/>
            <person name="Duval H."/>
            <person name="Fernandez I Marti A."/>
            <person name="Frias L."/>
            <person name="Galan B."/>
            <person name="Garcia J.L."/>
            <person name="Howad W."/>
            <person name="Gomez-Garrido J."/>
            <person name="Gut M."/>
            <person name="Julca I."/>
            <person name="Morata J."/>
            <person name="Puigdomenech P."/>
            <person name="Ribeca P."/>
            <person name="Rubio Cabetas M.J."/>
            <person name="Vlasova A."/>
            <person name="Wirthensohn M."/>
            <person name="Garcia-Mas J."/>
            <person name="Gabaldon T."/>
            <person name="Casacuberta J.M."/>
            <person name="Arus P."/>
        </authorList>
    </citation>
    <scope>NUCLEOTIDE SEQUENCE [LARGE SCALE GENOMIC DNA]</scope>
    <source>
        <strain evidence="2">cv. Texas</strain>
    </source>
</reference>